<comment type="catalytic activity">
    <reaction evidence="1">
        <text>a beta-lactam + H2O = a substituted beta-amino acid</text>
        <dbReference type="Rhea" id="RHEA:20401"/>
        <dbReference type="ChEBI" id="CHEBI:15377"/>
        <dbReference type="ChEBI" id="CHEBI:35627"/>
        <dbReference type="ChEBI" id="CHEBI:140347"/>
        <dbReference type="EC" id="3.5.2.6"/>
    </reaction>
</comment>
<evidence type="ECO:0000256" key="9">
    <source>
        <dbReference type="ARBA" id="ARBA00022801"/>
    </source>
</evidence>
<keyword evidence="6" id="KW-0479">Metal-binding</keyword>
<keyword evidence="14" id="KW-1185">Reference proteome</keyword>
<comment type="subcellular location">
    <subcellularLocation>
        <location evidence="3">Periplasm</location>
    </subcellularLocation>
</comment>
<keyword evidence="10" id="KW-0862">Zinc</keyword>
<dbReference type="InterPro" id="IPR036866">
    <property type="entry name" value="RibonucZ/Hydroxyglut_hydro"/>
</dbReference>
<dbReference type="RefSeq" id="WP_092655083.1">
    <property type="nucleotide sequence ID" value="NZ_LT629732.1"/>
</dbReference>
<dbReference type="CDD" id="cd07721">
    <property type="entry name" value="yflN-like_MBL-fold"/>
    <property type="match status" value="1"/>
</dbReference>
<accession>A0A1H1V907</accession>
<keyword evidence="11" id="KW-0046">Antibiotic resistance</keyword>
<protein>
    <recommendedName>
        <fullName evidence="5">beta-lactamase</fullName>
        <ecNumber evidence="5">3.5.2.6</ecNumber>
    </recommendedName>
</protein>
<feature type="domain" description="Metallo-beta-lactamase" evidence="12">
    <location>
        <begin position="17"/>
        <end position="221"/>
    </location>
</feature>
<dbReference type="EMBL" id="LT629732">
    <property type="protein sequence ID" value="SDS80739.1"/>
    <property type="molecule type" value="Genomic_DNA"/>
</dbReference>
<dbReference type="InterPro" id="IPR001018">
    <property type="entry name" value="Beta-lactamase_class-B_CS"/>
</dbReference>
<gene>
    <name evidence="13" type="ORF">SAMN04489717_3943</name>
</gene>
<dbReference type="GO" id="GO:0017001">
    <property type="term" value="P:antibiotic catabolic process"/>
    <property type="evidence" value="ECO:0007669"/>
    <property type="project" value="InterPro"/>
</dbReference>
<evidence type="ECO:0000259" key="12">
    <source>
        <dbReference type="SMART" id="SM00849"/>
    </source>
</evidence>
<dbReference type="GO" id="GO:0008270">
    <property type="term" value="F:zinc ion binding"/>
    <property type="evidence" value="ECO:0007669"/>
    <property type="project" value="InterPro"/>
</dbReference>
<name>A0A1H1V907_9ACTN</name>
<dbReference type="PANTHER" id="PTHR42951">
    <property type="entry name" value="METALLO-BETA-LACTAMASE DOMAIN-CONTAINING"/>
    <property type="match status" value="1"/>
</dbReference>
<evidence type="ECO:0000256" key="7">
    <source>
        <dbReference type="ARBA" id="ARBA00022729"/>
    </source>
</evidence>
<dbReference type="InterPro" id="IPR050855">
    <property type="entry name" value="NDM-1-like"/>
</dbReference>
<dbReference type="PROSITE" id="PS00743">
    <property type="entry name" value="BETA_LACTAMASE_B_1"/>
    <property type="match status" value="1"/>
</dbReference>
<evidence type="ECO:0000256" key="2">
    <source>
        <dbReference type="ARBA" id="ARBA00001947"/>
    </source>
</evidence>
<keyword evidence="9" id="KW-0378">Hydrolase</keyword>
<organism evidence="13 14">
    <name type="scientific">Actinopolymorpha singaporensis</name>
    <dbReference type="NCBI Taxonomy" id="117157"/>
    <lineage>
        <taxon>Bacteria</taxon>
        <taxon>Bacillati</taxon>
        <taxon>Actinomycetota</taxon>
        <taxon>Actinomycetes</taxon>
        <taxon>Propionibacteriales</taxon>
        <taxon>Actinopolymorphaceae</taxon>
        <taxon>Actinopolymorpha</taxon>
    </lineage>
</organism>
<dbReference type="EC" id="3.5.2.6" evidence="5"/>
<proteinExistence type="inferred from homology"/>
<dbReference type="SUPFAM" id="SSF56281">
    <property type="entry name" value="Metallo-hydrolase/oxidoreductase"/>
    <property type="match status" value="1"/>
</dbReference>
<dbReference type="PANTHER" id="PTHR42951:SF17">
    <property type="entry name" value="METALLO-BETA-LACTAMASE DOMAIN-CONTAINING PROTEIN"/>
    <property type="match status" value="1"/>
</dbReference>
<comment type="cofactor">
    <cofactor evidence="2">
        <name>Zn(2+)</name>
        <dbReference type="ChEBI" id="CHEBI:29105"/>
    </cofactor>
</comment>
<keyword evidence="7" id="KW-0732">Signal</keyword>
<dbReference type="SMART" id="SM00849">
    <property type="entry name" value="Lactamase_B"/>
    <property type="match status" value="1"/>
</dbReference>
<evidence type="ECO:0000313" key="13">
    <source>
        <dbReference type="EMBL" id="SDS80739.1"/>
    </source>
</evidence>
<dbReference type="AlphaFoldDB" id="A0A1H1V907"/>
<keyword evidence="8" id="KW-0574">Periplasm</keyword>
<dbReference type="GO" id="GO:0042597">
    <property type="term" value="C:periplasmic space"/>
    <property type="evidence" value="ECO:0007669"/>
    <property type="project" value="UniProtKB-SubCell"/>
</dbReference>
<evidence type="ECO:0000256" key="4">
    <source>
        <dbReference type="ARBA" id="ARBA00005250"/>
    </source>
</evidence>
<dbReference type="Proteomes" id="UP000198983">
    <property type="component" value="Chromosome I"/>
</dbReference>
<evidence type="ECO:0000256" key="3">
    <source>
        <dbReference type="ARBA" id="ARBA00004418"/>
    </source>
</evidence>
<dbReference type="Pfam" id="PF00753">
    <property type="entry name" value="Lactamase_B"/>
    <property type="match status" value="1"/>
</dbReference>
<evidence type="ECO:0000256" key="11">
    <source>
        <dbReference type="ARBA" id="ARBA00023251"/>
    </source>
</evidence>
<dbReference type="GO" id="GO:0046677">
    <property type="term" value="P:response to antibiotic"/>
    <property type="evidence" value="ECO:0007669"/>
    <property type="project" value="UniProtKB-KW"/>
</dbReference>
<dbReference type="STRING" id="117157.SAMN04489717_3943"/>
<evidence type="ECO:0000256" key="6">
    <source>
        <dbReference type="ARBA" id="ARBA00022723"/>
    </source>
</evidence>
<reference evidence="13 14" key="1">
    <citation type="submission" date="2016-10" db="EMBL/GenBank/DDBJ databases">
        <authorList>
            <person name="de Groot N.N."/>
        </authorList>
    </citation>
    <scope>NUCLEOTIDE SEQUENCE [LARGE SCALE GENOMIC DNA]</scope>
    <source>
        <strain evidence="13 14">DSM 22024</strain>
    </source>
</reference>
<evidence type="ECO:0000256" key="8">
    <source>
        <dbReference type="ARBA" id="ARBA00022764"/>
    </source>
</evidence>
<dbReference type="Gene3D" id="3.60.15.10">
    <property type="entry name" value="Ribonuclease Z/Hydroxyacylglutathione hydrolase-like"/>
    <property type="match status" value="1"/>
</dbReference>
<dbReference type="GO" id="GO:0008800">
    <property type="term" value="F:beta-lactamase activity"/>
    <property type="evidence" value="ECO:0007669"/>
    <property type="project" value="UniProtKB-EC"/>
</dbReference>
<evidence type="ECO:0000256" key="1">
    <source>
        <dbReference type="ARBA" id="ARBA00001526"/>
    </source>
</evidence>
<sequence length="244" mass="26256">MKATTVVPGVYRIKHGFVSSYVVESDDGLVLVDTGERKDDEDIAEGLRQLGREAAQIRHILVTHHHSDHVGGLAAMVRRTGASVYAHPIDAGVVRGDTPRQWPQWEGIVARVLGPLVARMNARGGEPEPAPVDVEVDEGQRLPFAGGIRVIHTPGHTRGHLSFLLERDGGTLLVGDAAVHLAGIRSSAGRAGEIVTEDMPAAARSFRRLGELDFEKAVFGHGEPILSGASERFRRKAGRGRGRS</sequence>
<evidence type="ECO:0000256" key="10">
    <source>
        <dbReference type="ARBA" id="ARBA00022833"/>
    </source>
</evidence>
<evidence type="ECO:0000256" key="5">
    <source>
        <dbReference type="ARBA" id="ARBA00012865"/>
    </source>
</evidence>
<dbReference type="OrthoDB" id="3196337at2"/>
<dbReference type="InterPro" id="IPR001279">
    <property type="entry name" value="Metallo-B-lactamas"/>
</dbReference>
<comment type="similarity">
    <text evidence="4">Belongs to the metallo-beta-lactamase superfamily. Class-B beta-lactamase family.</text>
</comment>
<evidence type="ECO:0000313" key="14">
    <source>
        <dbReference type="Proteomes" id="UP000198983"/>
    </source>
</evidence>